<sequence length="104" mass="11527">MARTISEKATDDARAEDSPAADARRREIMDETSRALNARRKDAPSTKGEIDTFNEHTEETTPDDLPKLAAQREAAREHGDAYIVDADLEDADQREASPGTREQS</sequence>
<comment type="caution">
    <text evidence="2">The sequence shown here is derived from an EMBL/GenBank/DDBJ whole genome shotgun (WGS) entry which is preliminary data.</text>
</comment>
<dbReference type="EMBL" id="JAEUAK010000004">
    <property type="protein sequence ID" value="MBW9053387.1"/>
    <property type="molecule type" value="Genomic_DNA"/>
</dbReference>
<gene>
    <name evidence="2" type="ORF">JNB85_13285</name>
</gene>
<evidence type="ECO:0000313" key="3">
    <source>
        <dbReference type="Proteomes" id="UP000717752"/>
    </source>
</evidence>
<evidence type="ECO:0000256" key="1">
    <source>
        <dbReference type="SAM" id="MobiDB-lite"/>
    </source>
</evidence>
<keyword evidence="3" id="KW-1185">Reference proteome</keyword>
<protein>
    <submittedName>
        <fullName evidence="2">Uncharacterized protein</fullName>
    </submittedName>
</protein>
<name>A0ABS7GUA1_9HYPH</name>
<accession>A0ABS7GUA1</accession>
<dbReference type="Proteomes" id="UP000717752">
    <property type="component" value="Unassembled WGS sequence"/>
</dbReference>
<evidence type="ECO:0000313" key="2">
    <source>
        <dbReference type="EMBL" id="MBW9053387.1"/>
    </source>
</evidence>
<dbReference type="RefSeq" id="WP_220334761.1">
    <property type="nucleotide sequence ID" value="NZ_JAEUAK010000004.1"/>
</dbReference>
<reference evidence="2 3" key="1">
    <citation type="journal article" date="2021" name="MBio">
        <title>Poor Competitiveness of Bradyrhizobium in Pigeon Pea Root Colonization in Indian Soils.</title>
        <authorList>
            <person name="Chalasani D."/>
            <person name="Basu A."/>
            <person name="Pullabhotla S.V.S.R.N."/>
            <person name="Jorrin B."/>
            <person name="Neal A.L."/>
            <person name="Poole P.S."/>
            <person name="Podile A.R."/>
            <person name="Tkacz A."/>
        </authorList>
    </citation>
    <scope>NUCLEOTIDE SEQUENCE [LARGE SCALE GENOMIC DNA]</scope>
    <source>
        <strain evidence="2 3">HU56</strain>
    </source>
</reference>
<feature type="region of interest" description="Disordered" evidence="1">
    <location>
        <begin position="1"/>
        <end position="104"/>
    </location>
</feature>
<feature type="compositionally biased region" description="Basic and acidic residues" evidence="1">
    <location>
        <begin position="1"/>
        <end position="59"/>
    </location>
</feature>
<proteinExistence type="predicted"/>
<organism evidence="2 3">
    <name type="scientific">Rhizobium mesosinicum</name>
    <dbReference type="NCBI Taxonomy" id="335017"/>
    <lineage>
        <taxon>Bacteria</taxon>
        <taxon>Pseudomonadati</taxon>
        <taxon>Pseudomonadota</taxon>
        <taxon>Alphaproteobacteria</taxon>
        <taxon>Hyphomicrobiales</taxon>
        <taxon>Rhizobiaceae</taxon>
        <taxon>Rhizobium/Agrobacterium group</taxon>
        <taxon>Rhizobium</taxon>
    </lineage>
</organism>